<evidence type="ECO:0000259" key="2">
    <source>
        <dbReference type="Pfam" id="PF07885"/>
    </source>
</evidence>
<dbReference type="EMBL" id="NSLI01000004">
    <property type="protein sequence ID" value="PAX07036.1"/>
    <property type="molecule type" value="Genomic_DNA"/>
</dbReference>
<feature type="transmembrane region" description="Helical" evidence="1">
    <location>
        <begin position="20"/>
        <end position="40"/>
    </location>
</feature>
<dbReference type="InterPro" id="IPR013099">
    <property type="entry name" value="K_chnl_dom"/>
</dbReference>
<dbReference type="AlphaFoldDB" id="A0A2A2SCQ4"/>
<keyword evidence="3" id="KW-0407">Ion channel</keyword>
<dbReference type="Proteomes" id="UP000218151">
    <property type="component" value="Unassembled WGS sequence"/>
</dbReference>
<dbReference type="InterPro" id="IPR036291">
    <property type="entry name" value="NAD(P)-bd_dom_sf"/>
</dbReference>
<dbReference type="InterPro" id="IPR050721">
    <property type="entry name" value="Trk_Ktr_HKT_K-transport"/>
</dbReference>
<keyword evidence="4" id="KW-1185">Reference proteome</keyword>
<feature type="domain" description="Potassium channel" evidence="2">
    <location>
        <begin position="51"/>
        <end position="98"/>
    </location>
</feature>
<keyword evidence="1" id="KW-1133">Transmembrane helix</keyword>
<accession>A0A2A2SCQ4</accession>
<protein>
    <submittedName>
        <fullName evidence="3">Potassium channel protein</fullName>
    </submittedName>
</protein>
<reference evidence="4" key="1">
    <citation type="submission" date="2017-09" db="EMBL/GenBank/DDBJ databases">
        <authorList>
            <person name="Feng G."/>
            <person name="Zhu H."/>
        </authorList>
    </citation>
    <scope>NUCLEOTIDE SEQUENCE [LARGE SCALE GENOMIC DNA]</scope>
    <source>
        <strain evidence="4">1PNM-20</strain>
    </source>
</reference>
<name>A0A2A2SCQ4_9SPHN</name>
<dbReference type="PANTHER" id="PTHR43833">
    <property type="entry name" value="POTASSIUM CHANNEL PROTEIN 2-RELATED-RELATED"/>
    <property type="match status" value="1"/>
</dbReference>
<keyword evidence="1" id="KW-0812">Transmembrane</keyword>
<evidence type="ECO:0000313" key="3">
    <source>
        <dbReference type="EMBL" id="PAX07036.1"/>
    </source>
</evidence>
<comment type="caution">
    <text evidence="3">The sequence shown here is derived from an EMBL/GenBank/DDBJ whole genome shotgun (WGS) entry which is preliminary data.</text>
</comment>
<organism evidence="3 4">
    <name type="scientific">Sphingomonas lenta</name>
    <dbReference type="NCBI Taxonomy" id="1141887"/>
    <lineage>
        <taxon>Bacteria</taxon>
        <taxon>Pseudomonadati</taxon>
        <taxon>Pseudomonadota</taxon>
        <taxon>Alphaproteobacteria</taxon>
        <taxon>Sphingomonadales</taxon>
        <taxon>Sphingomonadaceae</taxon>
        <taxon>Sphingomonas</taxon>
    </lineage>
</organism>
<gene>
    <name evidence="3" type="ORF">CKY28_13355</name>
</gene>
<dbReference type="OrthoDB" id="9799090at2"/>
<keyword evidence="3" id="KW-0406">Ion transport</keyword>
<dbReference type="Gene3D" id="3.40.50.720">
    <property type="entry name" value="NAD(P)-binding Rossmann-like Domain"/>
    <property type="match status" value="1"/>
</dbReference>
<keyword evidence="3" id="KW-0813">Transport</keyword>
<dbReference type="SUPFAM" id="SSF51735">
    <property type="entry name" value="NAD(P)-binding Rossmann-fold domains"/>
    <property type="match status" value="1"/>
</dbReference>
<proteinExistence type="predicted"/>
<feature type="transmembrane region" description="Helical" evidence="1">
    <location>
        <begin position="79"/>
        <end position="102"/>
    </location>
</feature>
<evidence type="ECO:0000256" key="1">
    <source>
        <dbReference type="SAM" id="Phobius"/>
    </source>
</evidence>
<keyword evidence="1" id="KW-0472">Membrane</keyword>
<dbReference type="GO" id="GO:0034220">
    <property type="term" value="P:monoatomic ion transmembrane transport"/>
    <property type="evidence" value="ECO:0007669"/>
    <property type="project" value="UniProtKB-KW"/>
</dbReference>
<evidence type="ECO:0000313" key="4">
    <source>
        <dbReference type="Proteomes" id="UP000218151"/>
    </source>
</evidence>
<dbReference type="RefSeq" id="WP_095998860.1">
    <property type="nucleotide sequence ID" value="NZ_NSLI01000004.1"/>
</dbReference>
<dbReference type="Gene3D" id="1.10.287.70">
    <property type="match status" value="1"/>
</dbReference>
<sequence>MGRFGLSAFLRRLYLAAAELHWGVMLALLLAHMGTSWLALQWAGEADLRPPVDFAYWYLTTATTIGYGDLSPRSDWGRMIAALFAMPGAVALFTASLARAFAGLSGRWRRRREGLGDYSEMRGLVVLVGYDRDRTPRMIAEITADARAQDIVLVATDALDVDDPTYRYVRASSLTAPPELRRAGVAEAARVVVYAASDAETLAATLAVTAINERGHVVCFLRDPDTARLLNAHCPQVEVVLTPTVELVVKALSDPGSSRLIAQLASHTDEGATLYATEAASGGRFDEVARSMRERGAVLVATCAAGDNQPRFDLDAGVSPGDRLFYIAKRRVAA</sequence>
<dbReference type="PANTHER" id="PTHR43833:SF9">
    <property type="entry name" value="POTASSIUM CHANNEL PROTEIN YUGO-RELATED"/>
    <property type="match status" value="1"/>
</dbReference>
<dbReference type="SUPFAM" id="SSF81324">
    <property type="entry name" value="Voltage-gated potassium channels"/>
    <property type="match status" value="1"/>
</dbReference>
<dbReference type="Pfam" id="PF07885">
    <property type="entry name" value="Ion_trans_2"/>
    <property type="match status" value="1"/>
</dbReference>